<feature type="compositionally biased region" description="Basic and acidic residues" evidence="11">
    <location>
        <begin position="933"/>
        <end position="950"/>
    </location>
</feature>
<feature type="region of interest" description="Disordered" evidence="11">
    <location>
        <begin position="904"/>
        <end position="958"/>
    </location>
</feature>
<evidence type="ECO:0000256" key="6">
    <source>
        <dbReference type="ARBA" id="ARBA00022971"/>
    </source>
</evidence>
<evidence type="ECO:0000256" key="9">
    <source>
        <dbReference type="ARBA" id="ARBA00023180"/>
    </source>
</evidence>
<evidence type="ECO:0000256" key="3">
    <source>
        <dbReference type="ARBA" id="ARBA00010780"/>
    </source>
</evidence>
<gene>
    <name evidence="12" type="ORF">PHLGIDRAFT_33285</name>
</gene>
<keyword evidence="8 10" id="KW-0472">Membrane</keyword>
<keyword evidence="13" id="KW-1185">Reference proteome</keyword>
<dbReference type="OrthoDB" id="10248838at2759"/>
<dbReference type="GO" id="GO:0043332">
    <property type="term" value="C:mating projection tip"/>
    <property type="evidence" value="ECO:0007669"/>
    <property type="project" value="UniProtKB-UniRule"/>
</dbReference>
<keyword evidence="5 10" id="KW-0812">Transmembrane</keyword>
<comment type="caution">
    <text evidence="10">Lacks conserved residue(s) required for the propagation of feature annotation.</text>
</comment>
<dbReference type="HOGENOM" id="CLU_010191_0_0_1"/>
<comment type="similarity">
    <text evidence="3 10">Belongs to the PRM1 family.</text>
</comment>
<evidence type="ECO:0000256" key="4">
    <source>
        <dbReference type="ARBA" id="ARBA00022475"/>
    </source>
</evidence>
<evidence type="ECO:0000256" key="7">
    <source>
        <dbReference type="ARBA" id="ARBA00022989"/>
    </source>
</evidence>
<dbReference type="EMBL" id="KN840445">
    <property type="protein sequence ID" value="KIP11565.1"/>
    <property type="molecule type" value="Genomic_DNA"/>
</dbReference>
<evidence type="ECO:0000313" key="13">
    <source>
        <dbReference type="Proteomes" id="UP000053257"/>
    </source>
</evidence>
<keyword evidence="9" id="KW-0325">Glycoprotein</keyword>
<protein>
    <recommendedName>
        <fullName evidence="10">Plasma membrane fusion protein PRM1</fullName>
    </recommendedName>
</protein>
<evidence type="ECO:0000256" key="10">
    <source>
        <dbReference type="RuleBase" id="RU366035"/>
    </source>
</evidence>
<dbReference type="AlphaFoldDB" id="A0A0C3SF69"/>
<keyword evidence="7 10" id="KW-1133">Transmembrane helix</keyword>
<dbReference type="InterPro" id="IPR026777">
    <property type="entry name" value="PRM1"/>
</dbReference>
<evidence type="ECO:0000313" key="12">
    <source>
        <dbReference type="EMBL" id="KIP11565.1"/>
    </source>
</evidence>
<dbReference type="PANTHER" id="PTHR31030:SF1">
    <property type="entry name" value="PLASMA MEMBRANE FUSION PROTEIN PRM1"/>
    <property type="match status" value="1"/>
</dbReference>
<evidence type="ECO:0000256" key="5">
    <source>
        <dbReference type="ARBA" id="ARBA00022692"/>
    </source>
</evidence>
<feature type="compositionally biased region" description="Low complexity" evidence="11">
    <location>
        <begin position="817"/>
        <end position="838"/>
    </location>
</feature>
<dbReference type="Proteomes" id="UP000053257">
    <property type="component" value="Unassembled WGS sequence"/>
</dbReference>
<feature type="transmembrane region" description="Helical" evidence="10">
    <location>
        <begin position="406"/>
        <end position="428"/>
    </location>
</feature>
<proteinExistence type="inferred from homology"/>
<organism evidence="12 13">
    <name type="scientific">Phlebiopsis gigantea (strain 11061_1 CR5-6)</name>
    <name type="common">White-rot fungus</name>
    <name type="synonym">Peniophora gigantea</name>
    <dbReference type="NCBI Taxonomy" id="745531"/>
    <lineage>
        <taxon>Eukaryota</taxon>
        <taxon>Fungi</taxon>
        <taxon>Dikarya</taxon>
        <taxon>Basidiomycota</taxon>
        <taxon>Agaricomycotina</taxon>
        <taxon>Agaricomycetes</taxon>
        <taxon>Polyporales</taxon>
        <taxon>Phanerochaetaceae</taxon>
        <taxon>Phlebiopsis</taxon>
    </lineage>
</organism>
<keyword evidence="4 10" id="KW-1003">Cell membrane</keyword>
<sequence>MSAAPPVFDPRSTQFTTTLTPYLQLSHLLSLTWLAYPILSLLFVAFRLQLSSASASDSVASAKDDLLTSCKAAERAATAAASMPRYMAAATNAQITDAVNGTMNGARAALVLALTVMEAIINFIVDIYRSTFLCFLELVVRGALSILLGAVQEFNNFLTSTFNGLRTSIQNDISSANSVITTAINAVNKINPFGNITPPQISVPSLDALQNVTLPSDFENALVKLNSSLPTISELKSSIDDIIDTPFELVKKDINDTFAGLSFDASTLPVPEQNTVSFCANMDTSVVDDLGRDLVKIAKIGTVILVAVAILLIAANCALEWYKWRCLQAHMQYTREAWTTDPSMAYTGTKSAPTVNLSNHNLMLLSGSMLHPLLTKIANRIARILRFSPSQYINLTWFFHYVFHPPALACFLIGFFGLLSVEIQLIAIGPLEHKYSQQAVASVNDFSNTISTSINASMYNQSAAYASDINGRVDKVQSTVNDGLFGWVNGTTTTLNNTINAFYTDIQDAVNTVFNGTILEEPVQEFVRCFIGSKVDAIETALTFLHNNLVIDIPRVNDSVLVLSPSDVNEAVQPIATAAIGGGSGSSQGVVGKLVNAYTASLKKERIMFAIFMGLWGFVVLMALSVIFWHSYGRDWLEAYKKRRWQKTQRVGMEGIVVPFRDLSRSTTGRDLEKDYEVDLTSPGGRGSPPIANKIITLPSHPYAQGRNPAFEKSWETFLDGANGDSEQQAKPKLSRWATIGTLRKQPSPANEKEGPLAETSESTSWVTQFTTAFWKRKNSQSDDAAEVASEKSSPRARARPQLTVTTSEGSVRKLDSASSEEAVPASAWSLSPRRPSWLPTLTPPRLPVLRAKSRKSPSARTDFISEPFAPAPFAVPLHHGFGRPMPSPPPPNMQFPAYPASPPAYANQHLSPPPTAPPTRRRDTMDPFATPFDDRHAVEDDSPAFDRRGTTKPFVAM</sequence>
<name>A0A0C3SF69_PHLG1</name>
<comment type="subcellular location">
    <subcellularLocation>
        <location evidence="2 10">Cell membrane</location>
        <topology evidence="2 10">Multi-pass membrane protein</topology>
    </subcellularLocation>
</comment>
<dbReference type="GO" id="GO:0005886">
    <property type="term" value="C:plasma membrane"/>
    <property type="evidence" value="ECO:0007669"/>
    <property type="project" value="UniProtKB-SubCell"/>
</dbReference>
<dbReference type="STRING" id="745531.A0A0C3SF69"/>
<feature type="region of interest" description="Disordered" evidence="11">
    <location>
        <begin position="778"/>
        <end position="838"/>
    </location>
</feature>
<evidence type="ECO:0000256" key="2">
    <source>
        <dbReference type="ARBA" id="ARBA00004651"/>
    </source>
</evidence>
<keyword evidence="6 10" id="KW-0184">Conjugation</keyword>
<feature type="transmembrane region" description="Helical" evidence="10">
    <location>
        <begin position="25"/>
        <end position="46"/>
    </location>
</feature>
<evidence type="ECO:0000256" key="11">
    <source>
        <dbReference type="SAM" id="MobiDB-lite"/>
    </source>
</evidence>
<evidence type="ECO:0000256" key="1">
    <source>
        <dbReference type="ARBA" id="ARBA00002512"/>
    </source>
</evidence>
<accession>A0A0C3SF69</accession>
<feature type="transmembrane region" description="Helical" evidence="10">
    <location>
        <begin position="607"/>
        <end position="632"/>
    </location>
</feature>
<feature type="transmembrane region" description="Helical" evidence="10">
    <location>
        <begin position="300"/>
        <end position="322"/>
    </location>
</feature>
<dbReference type="PANTHER" id="PTHR31030">
    <property type="entry name" value="PLASMA MEMBRANE FUSION PROTEIN PRM1"/>
    <property type="match status" value="1"/>
</dbReference>
<reference evidence="12 13" key="1">
    <citation type="journal article" date="2014" name="PLoS Genet.">
        <title>Analysis of the Phlebiopsis gigantea genome, transcriptome and secretome provides insight into its pioneer colonization strategies of wood.</title>
        <authorList>
            <person name="Hori C."/>
            <person name="Ishida T."/>
            <person name="Igarashi K."/>
            <person name="Samejima M."/>
            <person name="Suzuki H."/>
            <person name="Master E."/>
            <person name="Ferreira P."/>
            <person name="Ruiz-Duenas F.J."/>
            <person name="Held B."/>
            <person name="Canessa P."/>
            <person name="Larrondo L.F."/>
            <person name="Schmoll M."/>
            <person name="Druzhinina I.S."/>
            <person name="Kubicek C.P."/>
            <person name="Gaskell J.A."/>
            <person name="Kersten P."/>
            <person name="St John F."/>
            <person name="Glasner J."/>
            <person name="Sabat G."/>
            <person name="Splinter BonDurant S."/>
            <person name="Syed K."/>
            <person name="Yadav J."/>
            <person name="Mgbeahuruike A.C."/>
            <person name="Kovalchuk A."/>
            <person name="Asiegbu F.O."/>
            <person name="Lackner G."/>
            <person name="Hoffmeister D."/>
            <person name="Rencoret J."/>
            <person name="Gutierrez A."/>
            <person name="Sun H."/>
            <person name="Lindquist E."/>
            <person name="Barry K."/>
            <person name="Riley R."/>
            <person name="Grigoriev I.V."/>
            <person name="Henrissat B."/>
            <person name="Kues U."/>
            <person name="Berka R.M."/>
            <person name="Martinez A.T."/>
            <person name="Covert S.F."/>
            <person name="Blanchette R.A."/>
            <person name="Cullen D."/>
        </authorList>
    </citation>
    <scope>NUCLEOTIDE SEQUENCE [LARGE SCALE GENOMIC DNA]</scope>
    <source>
        <strain evidence="12 13">11061_1 CR5-6</strain>
    </source>
</reference>
<dbReference type="GO" id="GO:0032220">
    <property type="term" value="P:plasma membrane fusion involved in cytogamy"/>
    <property type="evidence" value="ECO:0007669"/>
    <property type="project" value="TreeGrafter"/>
</dbReference>
<evidence type="ECO:0000256" key="8">
    <source>
        <dbReference type="ARBA" id="ARBA00023136"/>
    </source>
</evidence>
<feature type="region of interest" description="Disordered" evidence="11">
    <location>
        <begin position="741"/>
        <end position="764"/>
    </location>
</feature>
<comment type="function">
    <text evidence="1 10">Involved in cell fusion during mating by stabilizing the plasma membrane fusion event.</text>
</comment>